<feature type="domain" description="Retrotransposon gag" evidence="2">
    <location>
        <begin position="160"/>
        <end position="248"/>
    </location>
</feature>
<protein>
    <recommendedName>
        <fullName evidence="2">Retrotransposon gag domain-containing protein</fullName>
    </recommendedName>
</protein>
<evidence type="ECO:0000313" key="3">
    <source>
        <dbReference type="EMBL" id="TYK21788.1"/>
    </source>
</evidence>
<dbReference type="CDD" id="cd00303">
    <property type="entry name" value="retropepsin_like"/>
    <property type="match status" value="1"/>
</dbReference>
<dbReference type="InterPro" id="IPR043128">
    <property type="entry name" value="Rev_trsase/Diguanyl_cyclase"/>
</dbReference>
<organism evidence="3 4">
    <name type="scientific">Cucumis melo var. makuwa</name>
    <name type="common">Oriental melon</name>
    <dbReference type="NCBI Taxonomy" id="1194695"/>
    <lineage>
        <taxon>Eukaryota</taxon>
        <taxon>Viridiplantae</taxon>
        <taxon>Streptophyta</taxon>
        <taxon>Embryophyta</taxon>
        <taxon>Tracheophyta</taxon>
        <taxon>Spermatophyta</taxon>
        <taxon>Magnoliopsida</taxon>
        <taxon>eudicotyledons</taxon>
        <taxon>Gunneridae</taxon>
        <taxon>Pentapetalae</taxon>
        <taxon>rosids</taxon>
        <taxon>fabids</taxon>
        <taxon>Cucurbitales</taxon>
        <taxon>Cucurbitaceae</taxon>
        <taxon>Benincaseae</taxon>
        <taxon>Cucumis</taxon>
    </lineage>
</organism>
<dbReference type="SUPFAM" id="SSF50630">
    <property type="entry name" value="Acid proteases"/>
    <property type="match status" value="1"/>
</dbReference>
<dbReference type="Gene3D" id="2.40.70.10">
    <property type="entry name" value="Acid Proteases"/>
    <property type="match status" value="1"/>
</dbReference>
<evidence type="ECO:0000313" key="4">
    <source>
        <dbReference type="Proteomes" id="UP000321947"/>
    </source>
</evidence>
<reference evidence="3 4" key="1">
    <citation type="submission" date="2019-08" db="EMBL/GenBank/DDBJ databases">
        <title>Draft genome sequences of two oriental melons (Cucumis melo L. var makuwa).</title>
        <authorList>
            <person name="Kwon S.-Y."/>
        </authorList>
    </citation>
    <scope>NUCLEOTIDE SEQUENCE [LARGE SCALE GENOMIC DNA]</scope>
    <source>
        <strain evidence="4">cv. Chang Bougi</strain>
        <tissue evidence="3">Leaf</tissue>
    </source>
</reference>
<feature type="region of interest" description="Disordered" evidence="1">
    <location>
        <begin position="329"/>
        <end position="352"/>
    </location>
</feature>
<proteinExistence type="predicted"/>
<feature type="compositionally biased region" description="Polar residues" evidence="1">
    <location>
        <begin position="329"/>
        <end position="351"/>
    </location>
</feature>
<gene>
    <name evidence="3" type="ORF">E5676_scaffold1721G00440</name>
</gene>
<dbReference type="InterPro" id="IPR021109">
    <property type="entry name" value="Peptidase_aspartic_dom_sf"/>
</dbReference>
<dbReference type="SUPFAM" id="SSF56672">
    <property type="entry name" value="DNA/RNA polymerases"/>
    <property type="match status" value="1"/>
</dbReference>
<dbReference type="EMBL" id="SSTD01005545">
    <property type="protein sequence ID" value="TYK21788.1"/>
    <property type="molecule type" value="Genomic_DNA"/>
</dbReference>
<dbReference type="PANTHER" id="PTHR32108:SF9">
    <property type="entry name" value="REVERSE TRANSCRIPTASE RNASE H-LIKE DOMAIN-CONTAINING PROTEIN"/>
    <property type="match status" value="1"/>
</dbReference>
<dbReference type="InterPro" id="IPR043502">
    <property type="entry name" value="DNA/RNA_pol_sf"/>
</dbReference>
<dbReference type="Gene3D" id="3.30.70.270">
    <property type="match status" value="1"/>
</dbReference>
<dbReference type="Pfam" id="PF03732">
    <property type="entry name" value="Retrotrans_gag"/>
    <property type="match status" value="1"/>
</dbReference>
<evidence type="ECO:0000259" key="2">
    <source>
        <dbReference type="Pfam" id="PF03732"/>
    </source>
</evidence>
<dbReference type="AlphaFoldDB" id="A0A5D3DEB3"/>
<sequence length="1231" mass="139556">MGKGKVLVDTAQSSNPIQDTDDPIYPPRFAPYHMNVPQSQTAQHYVPTNPLYVVPPIVQGIEHLEAQAKIQDMGQNENTPAKQKLDVLEERLQEIEGTDVYGNIDATQLCLVPGLIIPAKFKVPKFNKYDGSTCTRSHLIMYCRKMAINNDKLLVHCFQDSLTGPASRWYIQLDNAHIHVWKDLADAFLKQYKHNIDMAPDRLDLQRMEKKSSESFKEYAQRWRDMAAEVQPPLTDKEMTSMFMNTLRAPFYERMIAKATTEYGRIKKGTISKKKEGEVHEIGFPNSGKHKSIFGQRKYEQNFPSYISNVSYIPYNSYVLAHTVSETPKPVNSNSPQPFVQRQGSKTNSDTWRFDPIPMTYTELLPQLIQNRQLAPIPMIPIRPPYPKWFDSNARCDYHAGGVGHSTENCLALKRKVQSLINAGWLSFKKSGEKPNVNENPLSDHENPKVNVVDSLVEKCKSEVHEIVMPMEALFEAGYVSHEYLDPNIRYEGYDESRHCIFHQGVAGHVVQQCQKFRSKVQELMDSKILTVYRGQGKDEMKDSKICALMDEVSEKKDSFLPRPLTVFYQESHNESTSFCNPKKLTIQVPSPFKFKDLKAVPWRYDCQVITGPSVDNITGISGITRSGRCYKPDNLTVPLDGLILEQGRKNEKTNVKEHCKDQDVEMPIIAKDIEYKKLVTDEEANEFLKIVKQSEYKIIEQMHHTPARISLLSLFLNSEPHRKVLLDILNKAHVGHDISVEKFSGIIGNITSSNSIVFTDDEIPPEGLGHTKALHIQVKCKDYVIARVLVDNGSALNIMPKSTLLKLPVDMSHIKSSTMVVKAFDGSRREVMGDIELPVKIGPCIFNIVFQVMEITPTYSFLLGRPWIHSAGVVPSTLHQKLKFIVGSKLICVMGEEDFLITKSVSTPYVEATEEALECSFRSFEIAHATMMEATVDEVIKPHKSKVEVMTTRIMGGGGYSLNKNLETLLKIPSNDGRFGLGYKPSIYDKIRLQEKKKKKRLAKLEMREFDPSIKLIPELYDIFKSAGISYSSHNSDLKDDLLTKMGSLSVAAVAQEASFEGNTVYACPPDFELNNWDSVDLPTFSRDFQDSTLDALIYTMESDKESDDEDDVGISSELLRMVEEEDEVLGPHQELVEAINLGSQEESKEEEVQKQIEAGFLTISKYPEWVANIVPVPKKDRKVRMCVDYRDLNLASPKDNFPLPHIDMLVDNTAGYSTFSFMDGFSRYN</sequence>
<evidence type="ECO:0000256" key="1">
    <source>
        <dbReference type="SAM" id="MobiDB-lite"/>
    </source>
</evidence>
<name>A0A5D3DEB3_CUCMM</name>
<dbReference type="Gene3D" id="3.10.10.10">
    <property type="entry name" value="HIV Type 1 Reverse Transcriptase, subunit A, domain 1"/>
    <property type="match status" value="1"/>
</dbReference>
<comment type="caution">
    <text evidence="3">The sequence shown here is derived from an EMBL/GenBank/DDBJ whole genome shotgun (WGS) entry which is preliminary data.</text>
</comment>
<feature type="region of interest" description="Disordered" evidence="1">
    <location>
        <begin position="1"/>
        <end position="21"/>
    </location>
</feature>
<dbReference type="PANTHER" id="PTHR32108">
    <property type="entry name" value="DNA-DIRECTED RNA POLYMERASE SUBUNIT ALPHA"/>
    <property type="match status" value="1"/>
</dbReference>
<accession>A0A5D3DEB3</accession>
<dbReference type="Proteomes" id="UP000321947">
    <property type="component" value="Unassembled WGS sequence"/>
</dbReference>
<dbReference type="InterPro" id="IPR005162">
    <property type="entry name" value="Retrotrans_gag_dom"/>
</dbReference>